<reference evidence="3 4" key="1">
    <citation type="journal article" date="2018" name="Biotechnol. Adv.">
        <title>Improved genomic resources and new bioinformatic workflow for the carcinogenic parasite Clonorchis sinensis: Biotechnological implications.</title>
        <authorList>
            <person name="Wang D."/>
            <person name="Korhonen P.K."/>
            <person name="Gasser R.B."/>
            <person name="Young N.D."/>
        </authorList>
    </citation>
    <scope>NUCLEOTIDE SEQUENCE [LARGE SCALE GENOMIC DNA]</scope>
    <source>
        <strain evidence="3">Cs-k2</strain>
    </source>
</reference>
<feature type="coiled-coil region" evidence="1">
    <location>
        <begin position="440"/>
        <end position="582"/>
    </location>
</feature>
<protein>
    <submittedName>
        <fullName evidence="3">Uncharacterized protein</fullName>
    </submittedName>
</protein>
<evidence type="ECO:0000313" key="4">
    <source>
        <dbReference type="Proteomes" id="UP000286415"/>
    </source>
</evidence>
<proteinExistence type="predicted"/>
<feature type="region of interest" description="Disordered" evidence="2">
    <location>
        <begin position="1"/>
        <end position="29"/>
    </location>
</feature>
<reference evidence="3 4" key="2">
    <citation type="journal article" date="2021" name="Genomics">
        <title>High-quality reference genome for Clonorchis sinensis.</title>
        <authorList>
            <person name="Young N.D."/>
            <person name="Stroehlein A.J."/>
            <person name="Kinkar L."/>
            <person name="Wang T."/>
            <person name="Sohn W.M."/>
            <person name="Chang B.C.H."/>
            <person name="Kaur P."/>
            <person name="Weisz D."/>
            <person name="Dudchenko O."/>
            <person name="Aiden E.L."/>
            <person name="Korhonen P.K."/>
            <person name="Gasser R.B."/>
        </authorList>
    </citation>
    <scope>NUCLEOTIDE SEQUENCE [LARGE SCALE GENOMIC DNA]</scope>
    <source>
        <strain evidence="3">Cs-k2</strain>
    </source>
</reference>
<sequence>MKIRKYQSPPVDDEEAPDKSLQGGLPNPHESLMISFDMLQEDRLHSVRHRQNYQALKDAYQQLQASHSKLDSELALRIKEEQLTEQKHAREFGELQTKYRKLEKAYEEACRSQVTKERLEMVKLQVTQDVEQVYRKQIAEAHAGIAAARNENIRLREEADKATAELERERTEFQAIIEQNRVIYDAEISNLRKIKEDLNSRLKQLTADEISRSQDAGKENAQLAAKYELVSKELEEQKQLRKTEREKLQAENHTLRNNCSDLKAENQELRADRDSLKNQLRLLRTEYNALRLEFEEERQRSVTAARSSTEAEQRLTNLTHKTRIELSNLRLEAQQQRAEIEKQRDDFILKCQTLERDLQLMGDRCQQVESSSAKRELEATERETAVREELGTEIIRLEAKVSQLTQQLRITQHALNSEETAQRSIKPKDDEESLRMRRELDELNGRLIQAQECNRRLAEKLENSIAKSVPTGNEDKQLNAMQLSIKDAENRQLRDTNQELQQQLASVRSSFKHYMEGASQKKRTLHERIKQLKKETELQELELEKLRAENDLLRKNVPQAEYERIRSILQDLRKRHEEYEDIIFGPPLSLFLLSSAKQGGFGKGDYPTREPIDATSPPYQVPITPGRSNTLTRGDLRESGGTVQQVATFSTEQLITPTLSQT</sequence>
<feature type="coiled-coil region" evidence="1">
    <location>
        <begin position="387"/>
        <end position="414"/>
    </location>
</feature>
<dbReference type="OrthoDB" id="311279at2759"/>
<feature type="coiled-coil region" evidence="1">
    <location>
        <begin position="138"/>
        <end position="357"/>
    </location>
</feature>
<dbReference type="STRING" id="79923.A0A419PV88"/>
<evidence type="ECO:0000313" key="3">
    <source>
        <dbReference type="EMBL" id="KAG5451545.1"/>
    </source>
</evidence>
<comment type="caution">
    <text evidence="3">The sequence shown here is derived from an EMBL/GenBank/DDBJ whole genome shotgun (WGS) entry which is preliminary data.</text>
</comment>
<name>A0A419PV88_CLOSI</name>
<evidence type="ECO:0000256" key="2">
    <source>
        <dbReference type="SAM" id="MobiDB-lite"/>
    </source>
</evidence>
<dbReference type="EMBL" id="NIRI02000042">
    <property type="protein sequence ID" value="KAG5451545.1"/>
    <property type="molecule type" value="Genomic_DNA"/>
</dbReference>
<dbReference type="InParanoid" id="A0A419PV88"/>
<gene>
    <name evidence="3" type="ORF">CSKR_108451</name>
</gene>
<evidence type="ECO:0000256" key="1">
    <source>
        <dbReference type="SAM" id="Coils"/>
    </source>
</evidence>
<feature type="coiled-coil region" evidence="1">
    <location>
        <begin position="46"/>
        <end position="73"/>
    </location>
</feature>
<dbReference type="AlphaFoldDB" id="A0A419PV88"/>
<keyword evidence="1" id="KW-0175">Coiled coil</keyword>
<dbReference type="Proteomes" id="UP000286415">
    <property type="component" value="Unassembled WGS sequence"/>
</dbReference>
<keyword evidence="4" id="KW-1185">Reference proteome</keyword>
<accession>A0A419PV88</accession>
<organism evidence="3 4">
    <name type="scientific">Clonorchis sinensis</name>
    <name type="common">Chinese liver fluke</name>
    <dbReference type="NCBI Taxonomy" id="79923"/>
    <lineage>
        <taxon>Eukaryota</taxon>
        <taxon>Metazoa</taxon>
        <taxon>Spiralia</taxon>
        <taxon>Lophotrochozoa</taxon>
        <taxon>Platyhelminthes</taxon>
        <taxon>Trematoda</taxon>
        <taxon>Digenea</taxon>
        <taxon>Opisthorchiida</taxon>
        <taxon>Opisthorchiata</taxon>
        <taxon>Opisthorchiidae</taxon>
        <taxon>Clonorchis</taxon>
    </lineage>
</organism>